<keyword evidence="4" id="KW-0732">Signal</keyword>
<evidence type="ECO:0000256" key="2">
    <source>
        <dbReference type="ARBA" id="ARBA00007639"/>
    </source>
</evidence>
<dbReference type="Pfam" id="PF13407">
    <property type="entry name" value="Peripla_BP_4"/>
    <property type="match status" value="1"/>
</dbReference>
<feature type="compositionally biased region" description="Polar residues" evidence="3">
    <location>
        <begin position="28"/>
        <end position="39"/>
    </location>
</feature>
<dbReference type="STRING" id="626937.HMPREF3293_03046"/>
<dbReference type="GO" id="GO:0030246">
    <property type="term" value="F:carbohydrate binding"/>
    <property type="evidence" value="ECO:0007669"/>
    <property type="project" value="TreeGrafter"/>
</dbReference>
<dbReference type="EMBL" id="LSZW01000066">
    <property type="protein sequence ID" value="KXK64135.1"/>
    <property type="molecule type" value="Genomic_DNA"/>
</dbReference>
<dbReference type="PANTHER" id="PTHR30036">
    <property type="entry name" value="D-XYLOSE-BINDING PERIPLASMIC PROTEIN"/>
    <property type="match status" value="1"/>
</dbReference>
<evidence type="ECO:0000256" key="4">
    <source>
        <dbReference type="SAM" id="SignalP"/>
    </source>
</evidence>
<dbReference type="Gene3D" id="3.40.50.2300">
    <property type="match status" value="2"/>
</dbReference>
<dbReference type="CDD" id="cd01536">
    <property type="entry name" value="PBP1_ABC_sugar_binding-like"/>
    <property type="match status" value="1"/>
</dbReference>
<dbReference type="PROSITE" id="PS51257">
    <property type="entry name" value="PROKAR_LIPOPROTEIN"/>
    <property type="match status" value="1"/>
</dbReference>
<evidence type="ECO:0000313" key="6">
    <source>
        <dbReference type="EMBL" id="KXK64135.1"/>
    </source>
</evidence>
<dbReference type="GO" id="GO:0030288">
    <property type="term" value="C:outer membrane-bounded periplasmic space"/>
    <property type="evidence" value="ECO:0007669"/>
    <property type="project" value="TreeGrafter"/>
</dbReference>
<evidence type="ECO:0000256" key="3">
    <source>
        <dbReference type="SAM" id="MobiDB-lite"/>
    </source>
</evidence>
<dbReference type="Proteomes" id="UP000070366">
    <property type="component" value="Unassembled WGS sequence"/>
</dbReference>
<dbReference type="OrthoDB" id="9814427at2"/>
<dbReference type="InterPro" id="IPR025997">
    <property type="entry name" value="SBP_2_dom"/>
</dbReference>
<feature type="chain" id="PRO_5039289480" description="Periplasmic binding protein domain-containing protein" evidence="4">
    <location>
        <begin position="24"/>
        <end position="365"/>
    </location>
</feature>
<keyword evidence="7" id="KW-1185">Reference proteome</keyword>
<proteinExistence type="inferred from homology"/>
<feature type="domain" description="Periplasmic binding protein" evidence="5">
    <location>
        <begin position="65"/>
        <end position="321"/>
    </location>
</feature>
<gene>
    <name evidence="6" type="ORF">HMPREF3293_03046</name>
</gene>
<evidence type="ECO:0000256" key="1">
    <source>
        <dbReference type="ARBA" id="ARBA00004196"/>
    </source>
</evidence>
<feature type="signal peptide" evidence="4">
    <location>
        <begin position="1"/>
        <end position="23"/>
    </location>
</feature>
<evidence type="ECO:0000313" key="7">
    <source>
        <dbReference type="Proteomes" id="UP000070366"/>
    </source>
</evidence>
<dbReference type="RefSeq" id="WP_066522292.1">
    <property type="nucleotide sequence ID" value="NZ_CABMOF010000008.1"/>
</dbReference>
<dbReference type="KEGG" id="cmiu:B1H56_08585"/>
<accession>A0A136Q0D5</accession>
<reference evidence="6 7" key="1">
    <citation type="submission" date="2016-02" db="EMBL/GenBank/DDBJ databases">
        <authorList>
            <person name="Wen L."/>
            <person name="He K."/>
            <person name="Yang H."/>
        </authorList>
    </citation>
    <scope>NUCLEOTIDE SEQUENCE [LARGE SCALE GENOMIC DNA]</scope>
    <source>
        <strain evidence="6 7">DSM 22607</strain>
    </source>
</reference>
<comment type="similarity">
    <text evidence="2">Belongs to the bacterial solute-binding protein 2 family.</text>
</comment>
<dbReference type="AlphaFoldDB" id="A0A136Q0D5"/>
<organism evidence="6 7">
    <name type="scientific">Christensenella minuta</name>
    <dbReference type="NCBI Taxonomy" id="626937"/>
    <lineage>
        <taxon>Bacteria</taxon>
        <taxon>Bacillati</taxon>
        <taxon>Bacillota</taxon>
        <taxon>Clostridia</taxon>
        <taxon>Christensenellales</taxon>
        <taxon>Christensenellaceae</taxon>
        <taxon>Christensenella</taxon>
    </lineage>
</organism>
<comment type="caution">
    <text evidence="6">The sequence shown here is derived from an EMBL/GenBank/DDBJ whole genome shotgun (WGS) entry which is preliminary data.</text>
</comment>
<evidence type="ECO:0000259" key="5">
    <source>
        <dbReference type="Pfam" id="PF13407"/>
    </source>
</evidence>
<feature type="region of interest" description="Disordered" evidence="3">
    <location>
        <begin position="26"/>
        <end position="56"/>
    </location>
</feature>
<sequence>MKKLVSIILVSVMLAAVALTGCAGTEQPAASSDAGTDTQASAAPAESSAAADSGNDGEGGKYKVAYVARTLSDVFASWLASEMQKAAEEYSDTYTLDVLDSQGDPEKENSLLENCITQGYDCVIIQPNDGELQRPYAEKLVEAGIKVITTNAKIPDLEGASSVDADPYEQGAVLARDAAEKIPENGKIVILNCLPGNLHTTTRYKAFQEELLAKRPDIEVLGDQIIEQGSEADAMAVFEDWAQSYGTWDCTLTTSDALAQGFINMAKDNPAFENTLVYGVDGTAGGMLNVIDGLQTATCLQNAIELGELNTKLAYELLTGETEQEDYAIEAILVDSGNVDEYIKIYIDNGQLTEGEVKQHQDAAA</sequence>
<dbReference type="InterPro" id="IPR028082">
    <property type="entry name" value="Peripla_BP_I"/>
</dbReference>
<dbReference type="InterPro" id="IPR050555">
    <property type="entry name" value="Bact_Solute-Bind_Prot2"/>
</dbReference>
<name>A0A136Q0D5_9FIRM</name>
<comment type="subcellular location">
    <subcellularLocation>
        <location evidence="1">Cell envelope</location>
    </subcellularLocation>
</comment>
<dbReference type="SUPFAM" id="SSF53822">
    <property type="entry name" value="Periplasmic binding protein-like I"/>
    <property type="match status" value="1"/>
</dbReference>
<protein>
    <recommendedName>
        <fullName evidence="5">Periplasmic binding protein domain-containing protein</fullName>
    </recommendedName>
</protein>
<dbReference type="PANTHER" id="PTHR30036:SF7">
    <property type="entry name" value="ABC TRANSPORTER PERIPLASMIC-BINDING PROTEIN YPHF"/>
    <property type="match status" value="1"/>
</dbReference>
<feature type="compositionally biased region" description="Low complexity" evidence="3">
    <location>
        <begin position="40"/>
        <end position="53"/>
    </location>
</feature>